<evidence type="ECO:0000313" key="1">
    <source>
        <dbReference type="EMBL" id="WWP20329.1"/>
    </source>
</evidence>
<proteinExistence type="predicted"/>
<reference evidence="1 2" key="1">
    <citation type="submission" date="2024-02" db="EMBL/GenBank/DDBJ databases">
        <title>Complete sequences of two Paenibacillus sp. strains and one Lysinibacillus strain isolated from the environment on STAA medium highlight biotechnological potential.</title>
        <authorList>
            <person name="Attere S.A."/>
            <person name="Piche L.C."/>
            <person name="Intertaglia L."/>
            <person name="Lami R."/>
            <person name="Charette S.J."/>
            <person name="Vincent A.T."/>
        </authorList>
    </citation>
    <scope>NUCLEOTIDE SEQUENCE [LARGE SCALE GENOMIC DNA]</scope>
    <source>
        <strain evidence="1 2">Y5S-7</strain>
    </source>
</reference>
<name>A0ABD8ATL5_PAEAM</name>
<dbReference type="RefSeq" id="WP_083684522.1">
    <property type="nucleotide sequence ID" value="NZ_CP145892.1"/>
</dbReference>
<dbReference type="EMBL" id="CP145892">
    <property type="protein sequence ID" value="WWP20329.1"/>
    <property type="molecule type" value="Genomic_DNA"/>
</dbReference>
<dbReference type="GeneID" id="93479514"/>
<organism evidence="1 2">
    <name type="scientific">Paenibacillus amylolyticus</name>
    <dbReference type="NCBI Taxonomy" id="1451"/>
    <lineage>
        <taxon>Bacteria</taxon>
        <taxon>Bacillati</taxon>
        <taxon>Bacillota</taxon>
        <taxon>Bacilli</taxon>
        <taxon>Bacillales</taxon>
        <taxon>Paenibacillaceae</taxon>
        <taxon>Paenibacillus</taxon>
    </lineage>
</organism>
<evidence type="ECO:0000313" key="2">
    <source>
        <dbReference type="Proteomes" id="UP001364764"/>
    </source>
</evidence>
<accession>A0ABD8ATL5</accession>
<gene>
    <name evidence="1" type="ORF">V6668_28575</name>
</gene>
<sequence>MNEVGNRNVMEPLEVIPMVGIGPFKLGMSKSEVEEIIECITPEISQLYNQMEYDSEHKLYFIEVTNPHDYPPDESDVVLTYDNIDVFRTKADDLVKLIDSKTPYTRDIDAELGFSFIFKDIQLALWRPSVMTEEMMNSVEFLTEFTPENQELEKRFFYFRTVAVAAPGYFNRT</sequence>
<dbReference type="Proteomes" id="UP001364764">
    <property type="component" value="Chromosome"/>
</dbReference>
<protein>
    <submittedName>
        <fullName evidence="1">Uncharacterized protein</fullName>
    </submittedName>
</protein>
<dbReference type="AlphaFoldDB" id="A0ABD8ATL5"/>